<dbReference type="SUPFAM" id="SSF56219">
    <property type="entry name" value="DNase I-like"/>
    <property type="match status" value="1"/>
</dbReference>
<keyword evidence="2" id="KW-0378">Hydrolase</keyword>
<feature type="domain" description="Endonuclease/exonuclease/phosphatase" evidence="1">
    <location>
        <begin position="20"/>
        <end position="222"/>
    </location>
</feature>
<keyword evidence="2" id="KW-0255">Endonuclease</keyword>
<keyword evidence="2" id="KW-0540">Nuclease</keyword>
<protein>
    <submittedName>
        <fullName evidence="2">Endonuclease/exonuclease/phosphatase family protein</fullName>
    </submittedName>
</protein>
<keyword evidence="3" id="KW-1185">Reference proteome</keyword>
<dbReference type="Pfam" id="PF03372">
    <property type="entry name" value="Exo_endo_phos"/>
    <property type="match status" value="1"/>
</dbReference>
<organism evidence="2 3">
    <name type="scientific">Paractinoplanes bogorensis</name>
    <dbReference type="NCBI Taxonomy" id="1610840"/>
    <lineage>
        <taxon>Bacteria</taxon>
        <taxon>Bacillati</taxon>
        <taxon>Actinomycetota</taxon>
        <taxon>Actinomycetes</taxon>
        <taxon>Micromonosporales</taxon>
        <taxon>Micromonosporaceae</taxon>
        <taxon>Paractinoplanes</taxon>
    </lineage>
</organism>
<dbReference type="InterPro" id="IPR036691">
    <property type="entry name" value="Endo/exonu/phosph_ase_sf"/>
</dbReference>
<evidence type="ECO:0000313" key="2">
    <source>
        <dbReference type="EMBL" id="MBU2663855.1"/>
    </source>
</evidence>
<sequence>MVFSLASINLHCGLDHRGRPFAVKDAIAALDTDVVLVQENWSRTGADSLAAQAAADCGYTAYGEIALTDEVRLADLEISRGAVPDETGTWGLALMSRLPASFPAAVAIGSAPRDVVGERAAQVAHIEGVRLVNVHLTHRVLHGPRQLRRLVSGLRSDDRPTVVAGDFNMFRPTIAFGHPYRPVVRGRTFPAQRPLLQLDHVLAGPGVRVVRAEVLPSCGSDHRPVRVELG</sequence>
<dbReference type="Gene3D" id="3.60.10.10">
    <property type="entry name" value="Endonuclease/exonuclease/phosphatase"/>
    <property type="match status" value="1"/>
</dbReference>
<comment type="caution">
    <text evidence="2">The sequence shown here is derived from an EMBL/GenBank/DDBJ whole genome shotgun (WGS) entry which is preliminary data.</text>
</comment>
<dbReference type="PANTHER" id="PTHR14859:SF15">
    <property type="entry name" value="ENDONUCLEASE_EXONUCLEASE_PHOSPHATASE DOMAIN-CONTAINING PROTEIN"/>
    <property type="match status" value="1"/>
</dbReference>
<name>A0ABS5YPD4_9ACTN</name>
<accession>A0ABS5YPD4</accession>
<dbReference type="EMBL" id="JAHKKG010000003">
    <property type="protein sequence ID" value="MBU2663855.1"/>
    <property type="molecule type" value="Genomic_DNA"/>
</dbReference>
<dbReference type="GO" id="GO:0004519">
    <property type="term" value="F:endonuclease activity"/>
    <property type="evidence" value="ECO:0007669"/>
    <property type="project" value="UniProtKB-KW"/>
</dbReference>
<evidence type="ECO:0000259" key="1">
    <source>
        <dbReference type="Pfam" id="PF03372"/>
    </source>
</evidence>
<reference evidence="2 3" key="1">
    <citation type="submission" date="2021-06" db="EMBL/GenBank/DDBJ databases">
        <title>Actinoplanes lichenicola sp. nov., and Actinoplanes ovalisporus sp. nov., isolated from lichen in Thailand.</title>
        <authorList>
            <person name="Saeng-In P."/>
            <person name="Kanchanasin P."/>
            <person name="Yuki M."/>
            <person name="Kudo T."/>
            <person name="Ohkuma M."/>
            <person name="Phongsopitanun W."/>
            <person name="Tanasupawat S."/>
        </authorList>
    </citation>
    <scope>NUCLEOTIDE SEQUENCE [LARGE SCALE GENOMIC DNA]</scope>
    <source>
        <strain evidence="2 3">NBRC 110975</strain>
    </source>
</reference>
<gene>
    <name evidence="2" type="ORF">KOI35_10180</name>
</gene>
<evidence type="ECO:0000313" key="3">
    <source>
        <dbReference type="Proteomes" id="UP001519654"/>
    </source>
</evidence>
<dbReference type="PANTHER" id="PTHR14859">
    <property type="entry name" value="CALCOFLUOR WHITE HYPERSENSITIVE PROTEIN PRECURSOR"/>
    <property type="match status" value="1"/>
</dbReference>
<dbReference type="RefSeq" id="WP_215785892.1">
    <property type="nucleotide sequence ID" value="NZ_JAHKKG010000003.1"/>
</dbReference>
<dbReference type="InterPro" id="IPR005135">
    <property type="entry name" value="Endo/exonuclease/phosphatase"/>
</dbReference>
<dbReference type="InterPro" id="IPR051916">
    <property type="entry name" value="GPI-anchor_lipid_remodeler"/>
</dbReference>
<dbReference type="Proteomes" id="UP001519654">
    <property type="component" value="Unassembled WGS sequence"/>
</dbReference>
<proteinExistence type="predicted"/>